<dbReference type="EMBL" id="AP024420">
    <property type="protein sequence ID" value="BCR89429.1"/>
    <property type="molecule type" value="Genomic_DNA"/>
</dbReference>
<dbReference type="RefSeq" id="XP_043137951.1">
    <property type="nucleotide sequence ID" value="XM_043280365.1"/>
</dbReference>
<evidence type="ECO:0000313" key="1">
    <source>
        <dbReference type="EMBL" id="BCR89429.1"/>
    </source>
</evidence>
<reference evidence="1" key="1">
    <citation type="submission" date="2021-01" db="EMBL/GenBank/DDBJ databases">
        <authorList>
            <consortium name="Aspergillus chevalieri M1 genome sequencing consortium"/>
            <person name="Kazuki M."/>
            <person name="Futagami T."/>
        </authorList>
    </citation>
    <scope>NUCLEOTIDE SEQUENCE</scope>
    <source>
        <strain evidence="1">M1</strain>
    </source>
</reference>
<accession>A0A7R7VRF9</accession>
<gene>
    <name evidence="1" type="ORF">ACHE_50627S</name>
</gene>
<dbReference type="Proteomes" id="UP000637239">
    <property type="component" value="Chromosome 5"/>
</dbReference>
<sequence>MVTQRTREQIEAFAAVEGRSFQQTGQPPIVGSPNMLNFVCSNWHQSRYFDVDFSPAIVKHGLPEGKRVSLVGKPALVVRGLPEIQMPVASITYIMGKDAKGDWWMVWQLQ</sequence>
<keyword evidence="2" id="KW-1185">Reference proteome</keyword>
<name>A0A7R7VRF9_ASPCH</name>
<proteinExistence type="predicted"/>
<dbReference type="KEGG" id="ache:ACHE_50627S"/>
<evidence type="ECO:0000313" key="2">
    <source>
        <dbReference type="Proteomes" id="UP000637239"/>
    </source>
</evidence>
<protein>
    <submittedName>
        <fullName evidence="1">Uncharacterized protein</fullName>
    </submittedName>
</protein>
<reference evidence="1" key="2">
    <citation type="submission" date="2021-02" db="EMBL/GenBank/DDBJ databases">
        <title>Aspergillus chevalieri M1 genome sequence.</title>
        <authorList>
            <person name="Kadooka C."/>
            <person name="Mori K."/>
            <person name="Futagami T."/>
        </authorList>
    </citation>
    <scope>NUCLEOTIDE SEQUENCE</scope>
    <source>
        <strain evidence="1">M1</strain>
    </source>
</reference>
<dbReference type="GeneID" id="66983787"/>
<organism evidence="1 2">
    <name type="scientific">Aspergillus chevalieri</name>
    <name type="common">Eurotium chevalieri</name>
    <dbReference type="NCBI Taxonomy" id="182096"/>
    <lineage>
        <taxon>Eukaryota</taxon>
        <taxon>Fungi</taxon>
        <taxon>Dikarya</taxon>
        <taxon>Ascomycota</taxon>
        <taxon>Pezizomycotina</taxon>
        <taxon>Eurotiomycetes</taxon>
        <taxon>Eurotiomycetidae</taxon>
        <taxon>Eurotiales</taxon>
        <taxon>Aspergillaceae</taxon>
        <taxon>Aspergillus</taxon>
        <taxon>Aspergillus subgen. Aspergillus</taxon>
    </lineage>
</organism>
<dbReference type="AlphaFoldDB" id="A0A7R7VRF9"/>